<evidence type="ECO:0000259" key="2">
    <source>
        <dbReference type="Pfam" id="PF03217"/>
    </source>
</evidence>
<keyword evidence="1" id="KW-0732">Signal</keyword>
<gene>
    <name evidence="3" type="ORF">J2Z60_001266</name>
</gene>
<accession>A0ABS4MEH3</accession>
<proteinExistence type="predicted"/>
<dbReference type="RefSeq" id="WP_209686836.1">
    <property type="nucleotide sequence ID" value="NZ_JAGGLU010000006.1"/>
</dbReference>
<evidence type="ECO:0000313" key="3">
    <source>
        <dbReference type="EMBL" id="MBP2058089.1"/>
    </source>
</evidence>
<sequence length="157" mass="17875">MRKLVRVLTSVSLLAGFATIINTTTVNAAPRRIKVQQKVKTYDSTGKFIENTKNVKSVKYSGFRFINGQKAYRVGQDAYVLAGDSKAWNKKYLFKVIPKVDNIVLTSKKGKKLALNKNKVYKVTKVKISKKTGKQLYRLGKHYWIRASQVRVVGNKY</sequence>
<feature type="signal peptide" evidence="1">
    <location>
        <begin position="1"/>
        <end position="28"/>
    </location>
</feature>
<reference evidence="3 4" key="1">
    <citation type="submission" date="2021-03" db="EMBL/GenBank/DDBJ databases">
        <title>Genomic Encyclopedia of Type Strains, Phase IV (KMG-IV): sequencing the most valuable type-strain genomes for metagenomic binning, comparative biology and taxonomic classification.</title>
        <authorList>
            <person name="Goeker M."/>
        </authorList>
    </citation>
    <scope>NUCLEOTIDE SEQUENCE [LARGE SCALE GENOMIC DNA]</scope>
    <source>
        <strain evidence="3 4">DSM 101872</strain>
    </source>
</reference>
<evidence type="ECO:0000256" key="1">
    <source>
        <dbReference type="SAM" id="SignalP"/>
    </source>
</evidence>
<keyword evidence="4" id="KW-1185">Reference proteome</keyword>
<feature type="domain" description="S-layer protein C-terminal" evidence="2">
    <location>
        <begin position="31"/>
        <end position="82"/>
    </location>
</feature>
<comment type="caution">
    <text evidence="3">The sequence shown here is derived from an EMBL/GenBank/DDBJ whole genome shotgun (WGS) entry which is preliminary data.</text>
</comment>
<organism evidence="3 4">
    <name type="scientific">Lactobacillus colini</name>
    <dbReference type="NCBI Taxonomy" id="1819254"/>
    <lineage>
        <taxon>Bacteria</taxon>
        <taxon>Bacillati</taxon>
        <taxon>Bacillota</taxon>
        <taxon>Bacilli</taxon>
        <taxon>Lactobacillales</taxon>
        <taxon>Lactobacillaceae</taxon>
        <taxon>Lactobacillus</taxon>
    </lineage>
</organism>
<dbReference type="InterPro" id="IPR024968">
    <property type="entry name" value="SlpA_C_lactobacillus"/>
</dbReference>
<dbReference type="Proteomes" id="UP001519292">
    <property type="component" value="Unassembled WGS sequence"/>
</dbReference>
<feature type="chain" id="PRO_5047172560" description="S-layer protein C-terminal domain-containing protein" evidence="1">
    <location>
        <begin position="29"/>
        <end position="157"/>
    </location>
</feature>
<dbReference type="EMBL" id="JAGGLU010000006">
    <property type="protein sequence ID" value="MBP2058089.1"/>
    <property type="molecule type" value="Genomic_DNA"/>
</dbReference>
<dbReference type="Pfam" id="PF03217">
    <property type="entry name" value="SlpA"/>
    <property type="match status" value="1"/>
</dbReference>
<name>A0ABS4MEH3_9LACO</name>
<evidence type="ECO:0000313" key="4">
    <source>
        <dbReference type="Proteomes" id="UP001519292"/>
    </source>
</evidence>
<protein>
    <recommendedName>
        <fullName evidence="2">S-layer protein C-terminal domain-containing protein</fullName>
    </recommendedName>
</protein>